<accession>A0ABD0L582</accession>
<evidence type="ECO:0000256" key="1">
    <source>
        <dbReference type="SAM" id="MobiDB-lite"/>
    </source>
</evidence>
<organism evidence="2 3">
    <name type="scientific">Batillaria attramentaria</name>
    <dbReference type="NCBI Taxonomy" id="370345"/>
    <lineage>
        <taxon>Eukaryota</taxon>
        <taxon>Metazoa</taxon>
        <taxon>Spiralia</taxon>
        <taxon>Lophotrochozoa</taxon>
        <taxon>Mollusca</taxon>
        <taxon>Gastropoda</taxon>
        <taxon>Caenogastropoda</taxon>
        <taxon>Sorbeoconcha</taxon>
        <taxon>Cerithioidea</taxon>
        <taxon>Batillariidae</taxon>
        <taxon>Batillaria</taxon>
    </lineage>
</organism>
<keyword evidence="3" id="KW-1185">Reference proteome</keyword>
<evidence type="ECO:0000313" key="3">
    <source>
        <dbReference type="Proteomes" id="UP001519460"/>
    </source>
</evidence>
<comment type="caution">
    <text evidence="2">The sequence shown here is derived from an EMBL/GenBank/DDBJ whole genome shotgun (WGS) entry which is preliminary data.</text>
</comment>
<evidence type="ECO:0000313" key="2">
    <source>
        <dbReference type="EMBL" id="KAK7494461.1"/>
    </source>
</evidence>
<dbReference type="Proteomes" id="UP001519460">
    <property type="component" value="Unassembled WGS sequence"/>
</dbReference>
<feature type="compositionally biased region" description="Low complexity" evidence="1">
    <location>
        <begin position="45"/>
        <end position="55"/>
    </location>
</feature>
<reference evidence="2 3" key="1">
    <citation type="journal article" date="2023" name="Sci. Data">
        <title>Genome assembly of the Korean intertidal mud-creeper Batillaria attramentaria.</title>
        <authorList>
            <person name="Patra A.K."/>
            <person name="Ho P.T."/>
            <person name="Jun S."/>
            <person name="Lee S.J."/>
            <person name="Kim Y."/>
            <person name="Won Y.J."/>
        </authorList>
    </citation>
    <scope>NUCLEOTIDE SEQUENCE [LARGE SCALE GENOMIC DNA]</scope>
    <source>
        <strain evidence="2">Wonlab-2016</strain>
    </source>
</reference>
<feature type="region of interest" description="Disordered" evidence="1">
    <location>
        <begin position="34"/>
        <end position="66"/>
    </location>
</feature>
<name>A0ABD0L582_9CAEN</name>
<protein>
    <submittedName>
        <fullName evidence="2">Uncharacterized protein</fullName>
    </submittedName>
</protein>
<dbReference type="AlphaFoldDB" id="A0ABD0L582"/>
<gene>
    <name evidence="2" type="ORF">BaRGS_00014353</name>
</gene>
<sequence length="108" mass="12112">MSGPMASVFTLDKVISGKRWQTDQFFSASLTSDWPAYETEPPSTRSRQSVASSRHSSSKLTTATESKQDCTIVETYFRPPLQHTLYLSLMFTPPDRYSPVALSESVKL</sequence>
<dbReference type="EMBL" id="JACVVK020000083">
    <property type="protein sequence ID" value="KAK7494461.1"/>
    <property type="molecule type" value="Genomic_DNA"/>
</dbReference>
<proteinExistence type="predicted"/>